<feature type="compositionally biased region" description="Polar residues" evidence="1">
    <location>
        <begin position="169"/>
        <end position="189"/>
    </location>
</feature>
<dbReference type="AlphaFoldDB" id="A0A9J6GS74"/>
<reference evidence="2 3" key="1">
    <citation type="journal article" date="2020" name="Cell">
        <title>Large-Scale Comparative Analyses of Tick Genomes Elucidate Their Genetic Diversity and Vector Capacities.</title>
        <authorList>
            <consortium name="Tick Genome and Microbiome Consortium (TIGMIC)"/>
            <person name="Jia N."/>
            <person name="Wang J."/>
            <person name="Shi W."/>
            <person name="Du L."/>
            <person name="Sun Y."/>
            <person name="Zhan W."/>
            <person name="Jiang J.F."/>
            <person name="Wang Q."/>
            <person name="Zhang B."/>
            <person name="Ji P."/>
            <person name="Bell-Sakyi L."/>
            <person name="Cui X.M."/>
            <person name="Yuan T.T."/>
            <person name="Jiang B.G."/>
            <person name="Yang W.F."/>
            <person name="Lam T.T."/>
            <person name="Chang Q.C."/>
            <person name="Ding S.J."/>
            <person name="Wang X.J."/>
            <person name="Zhu J.G."/>
            <person name="Ruan X.D."/>
            <person name="Zhao L."/>
            <person name="Wei J.T."/>
            <person name="Ye R.Z."/>
            <person name="Que T.C."/>
            <person name="Du C.H."/>
            <person name="Zhou Y.H."/>
            <person name="Cheng J.X."/>
            <person name="Dai P.F."/>
            <person name="Guo W.B."/>
            <person name="Han X.H."/>
            <person name="Huang E.J."/>
            <person name="Li L.F."/>
            <person name="Wei W."/>
            <person name="Gao Y.C."/>
            <person name="Liu J.Z."/>
            <person name="Shao H.Z."/>
            <person name="Wang X."/>
            <person name="Wang C.C."/>
            <person name="Yang T.C."/>
            <person name="Huo Q.B."/>
            <person name="Li W."/>
            <person name="Chen H.Y."/>
            <person name="Chen S.E."/>
            <person name="Zhou L.G."/>
            <person name="Ni X.B."/>
            <person name="Tian J.H."/>
            <person name="Sheng Y."/>
            <person name="Liu T."/>
            <person name="Pan Y.S."/>
            <person name="Xia L.Y."/>
            <person name="Li J."/>
            <person name="Zhao F."/>
            <person name="Cao W.C."/>
        </authorList>
    </citation>
    <scope>NUCLEOTIDE SEQUENCE [LARGE SCALE GENOMIC DNA]</scope>
    <source>
        <strain evidence="2">HaeL-2018</strain>
    </source>
</reference>
<protein>
    <submittedName>
        <fullName evidence="2">Uncharacterized protein</fullName>
    </submittedName>
</protein>
<feature type="compositionally biased region" description="Basic and acidic residues" evidence="1">
    <location>
        <begin position="97"/>
        <end position="106"/>
    </location>
</feature>
<gene>
    <name evidence="2" type="ORF">HPB48_021622</name>
</gene>
<comment type="caution">
    <text evidence="2">The sequence shown here is derived from an EMBL/GenBank/DDBJ whole genome shotgun (WGS) entry which is preliminary data.</text>
</comment>
<feature type="compositionally biased region" description="Basic and acidic residues" evidence="1">
    <location>
        <begin position="60"/>
        <end position="72"/>
    </location>
</feature>
<dbReference type="VEuPathDB" id="VectorBase:HLOH_053517"/>
<evidence type="ECO:0000256" key="1">
    <source>
        <dbReference type="SAM" id="MobiDB-lite"/>
    </source>
</evidence>
<sequence length="189" mass="20656">MCTSQKDAENVQSFAARLRTLGNTAMGGRLEPESKREIRKELLDKQLRTQFLNGLRDPIKRSTLSRDPKTLDEADDTAVRGPRNERAVNGAHAPVRSVREGDRETDELRARLERGKGLLDASIELQNKQMRDLDSPKANASQPVTTAGSAATFRGSEENRRADGGTQAGGNPNTSASETNQGIYQSPLP</sequence>
<feature type="compositionally biased region" description="Polar residues" evidence="1">
    <location>
        <begin position="138"/>
        <end position="149"/>
    </location>
</feature>
<name>A0A9J6GS74_HAELO</name>
<dbReference type="OrthoDB" id="8066225at2759"/>
<keyword evidence="3" id="KW-1185">Reference proteome</keyword>
<accession>A0A9J6GS74</accession>
<dbReference type="EMBL" id="JABSTR010000008">
    <property type="protein sequence ID" value="KAH9377343.1"/>
    <property type="molecule type" value="Genomic_DNA"/>
</dbReference>
<feature type="region of interest" description="Disordered" evidence="1">
    <location>
        <begin position="132"/>
        <end position="189"/>
    </location>
</feature>
<dbReference type="Proteomes" id="UP000821853">
    <property type="component" value="Unassembled WGS sequence"/>
</dbReference>
<evidence type="ECO:0000313" key="2">
    <source>
        <dbReference type="EMBL" id="KAH9377343.1"/>
    </source>
</evidence>
<proteinExistence type="predicted"/>
<feature type="region of interest" description="Disordered" evidence="1">
    <location>
        <begin position="60"/>
        <end position="106"/>
    </location>
</feature>
<organism evidence="2 3">
    <name type="scientific">Haemaphysalis longicornis</name>
    <name type="common">Bush tick</name>
    <dbReference type="NCBI Taxonomy" id="44386"/>
    <lineage>
        <taxon>Eukaryota</taxon>
        <taxon>Metazoa</taxon>
        <taxon>Ecdysozoa</taxon>
        <taxon>Arthropoda</taxon>
        <taxon>Chelicerata</taxon>
        <taxon>Arachnida</taxon>
        <taxon>Acari</taxon>
        <taxon>Parasitiformes</taxon>
        <taxon>Ixodida</taxon>
        <taxon>Ixodoidea</taxon>
        <taxon>Ixodidae</taxon>
        <taxon>Haemaphysalinae</taxon>
        <taxon>Haemaphysalis</taxon>
    </lineage>
</organism>
<evidence type="ECO:0000313" key="3">
    <source>
        <dbReference type="Proteomes" id="UP000821853"/>
    </source>
</evidence>